<organism evidence="2 3">
    <name type="scientific">Limosilactobacillus rudii</name>
    <dbReference type="NCBI Taxonomy" id="2759755"/>
    <lineage>
        <taxon>Bacteria</taxon>
        <taxon>Bacillati</taxon>
        <taxon>Bacillota</taxon>
        <taxon>Bacilli</taxon>
        <taxon>Lactobacillales</taxon>
        <taxon>Lactobacillaceae</taxon>
        <taxon>Limosilactobacillus</taxon>
    </lineage>
</organism>
<feature type="domain" description="ADP ribosyltransferase" evidence="1">
    <location>
        <begin position="317"/>
        <end position="456"/>
    </location>
</feature>
<evidence type="ECO:0000313" key="2">
    <source>
        <dbReference type="EMBL" id="MBB1097137.1"/>
    </source>
</evidence>
<accession>A0A7W3UKA9</accession>
<dbReference type="Proteomes" id="UP000517106">
    <property type="component" value="Unassembled WGS sequence"/>
</dbReference>
<dbReference type="RefSeq" id="WP_182595882.1">
    <property type="nucleotide sequence ID" value="NZ_JACIVA010000042.1"/>
</dbReference>
<evidence type="ECO:0000313" key="3">
    <source>
        <dbReference type="Proteomes" id="UP000517106"/>
    </source>
</evidence>
<protein>
    <recommendedName>
        <fullName evidence="1">ADP ribosyltransferase domain-containing protein</fullName>
    </recommendedName>
</protein>
<comment type="caution">
    <text evidence="2">The sequence shown here is derived from an EMBL/GenBank/DDBJ whole genome shotgun (WGS) entry which is preliminary data.</text>
</comment>
<dbReference type="SUPFAM" id="SSF56399">
    <property type="entry name" value="ADP-ribosylation"/>
    <property type="match status" value="1"/>
</dbReference>
<dbReference type="Gene3D" id="3.90.176.10">
    <property type="entry name" value="Toxin ADP-ribosyltransferase, Chain A, domain 1"/>
    <property type="match status" value="1"/>
</dbReference>
<keyword evidence="3" id="KW-1185">Reference proteome</keyword>
<proteinExistence type="predicted"/>
<dbReference type="PROSITE" id="PS51996">
    <property type="entry name" value="TR_MART"/>
    <property type="match status" value="1"/>
</dbReference>
<dbReference type="AlphaFoldDB" id="A0A7W3UKA9"/>
<dbReference type="Pfam" id="PF03496">
    <property type="entry name" value="ADPrib_exo_Tox"/>
    <property type="match status" value="1"/>
</dbReference>
<sequence length="473" mass="54319">MTTVQQEKKRIEQLLSRDNKTDKQLEAVYNEGVDMLRAIINEIFTKYAIDGVLIPANLSHKVTRSDMMLLKRQFDKLPDVLELPEEERRDYYTAVSQTSQRGLITAVVGMALIGVTHKAKDILQSNNQTAAKEEADYLTKNNEFTKTQHKRLNRKTKQVAQPDYKLPSQNDIYVSWPERLWLDHDRLLNRIDDNINIMLKKGMTPADIADVMFPGNAESMRQDNIPKAMRDASISAKRIARTEAASREDELDEQFFKAKKIKYFGWVTEKGACKKCISISLAGPYRVGDPDSPRIPSSSHPNCRCRRIPIDGNDEKSQDLSEKDVALLQKYTGSYAYKINDNLRKGTLSDEDEEFIHSFDSVLNKMPKYKSTKPLNRDYFFSKDALVDFAKEFNRSDTFIDNAYLSTSKGDYGRGEQQLRFVIQKYYNGVDISKYGVEGEEEVLFPRHTVFHIVGKTIKDGLPIVYLEEHYGS</sequence>
<gene>
    <name evidence="2" type="ORF">H5S09_04160</name>
</gene>
<name>A0A7W3UKA9_9LACO</name>
<evidence type="ECO:0000259" key="1">
    <source>
        <dbReference type="Pfam" id="PF03496"/>
    </source>
</evidence>
<dbReference type="EMBL" id="JACIVA010000042">
    <property type="protein sequence ID" value="MBB1097137.1"/>
    <property type="molecule type" value="Genomic_DNA"/>
</dbReference>
<dbReference type="GO" id="GO:0005576">
    <property type="term" value="C:extracellular region"/>
    <property type="evidence" value="ECO:0007669"/>
    <property type="project" value="InterPro"/>
</dbReference>
<dbReference type="InterPro" id="IPR003540">
    <property type="entry name" value="ADP-ribosyltransferase"/>
</dbReference>
<reference evidence="2 3" key="1">
    <citation type="submission" date="2020-07" db="EMBL/GenBank/DDBJ databases">
        <title>Description of Limosilactobacillus balticus sp. nov., Limosilactobacillus agrestis sp. nov., Limosilactobacillus albertensis sp. nov., Limosilactobacillus rudii sp. nov., Limosilactobacillus fastidiosus sp. nov., five novel Limosilactobacillus species isolated from the vertebrate gastrointestinal tract, and proposal of 6 subspecies of Limosilactobacillus reuteri adapted to the gastrointestinal tract of specific vertebrate hosts.</title>
        <authorList>
            <person name="Li F."/>
            <person name="Cheng C."/>
            <person name="Zheng J."/>
            <person name="Quevedo R.M."/>
            <person name="Li J."/>
            <person name="Roos S."/>
            <person name="Gaenzle M.G."/>
            <person name="Walter J."/>
        </authorList>
    </citation>
    <scope>NUCLEOTIDE SEQUENCE [LARGE SCALE GENOMIC DNA]</scope>
    <source>
        <strain evidence="2 3">STM2_1</strain>
    </source>
</reference>